<protein>
    <recommendedName>
        <fullName evidence="2">Zinc knuckle CX2CX4HX4C domain-containing protein</fullName>
    </recommendedName>
</protein>
<feature type="compositionally biased region" description="Polar residues" evidence="1">
    <location>
        <begin position="284"/>
        <end position="306"/>
    </location>
</feature>
<feature type="domain" description="Zinc knuckle CX2CX4HX4C" evidence="2">
    <location>
        <begin position="125"/>
        <end position="171"/>
    </location>
</feature>
<feature type="region of interest" description="Disordered" evidence="1">
    <location>
        <begin position="252"/>
        <end position="322"/>
    </location>
</feature>
<dbReference type="PANTHER" id="PTHR31286:SF153">
    <property type="entry name" value="DUF4283 DOMAIN PROTEIN"/>
    <property type="match status" value="1"/>
</dbReference>
<evidence type="ECO:0000256" key="1">
    <source>
        <dbReference type="SAM" id="MobiDB-lite"/>
    </source>
</evidence>
<evidence type="ECO:0000259" key="2">
    <source>
        <dbReference type="Pfam" id="PF14392"/>
    </source>
</evidence>
<feature type="compositionally biased region" description="Polar residues" evidence="1">
    <location>
        <begin position="264"/>
        <end position="274"/>
    </location>
</feature>
<evidence type="ECO:0000313" key="3">
    <source>
        <dbReference type="EMBL" id="KAJ8774797.1"/>
    </source>
</evidence>
<dbReference type="InterPro" id="IPR025836">
    <property type="entry name" value="Zn_knuckle_CX2CX4HX4C"/>
</dbReference>
<dbReference type="AlphaFoldDB" id="A0AAV8U654"/>
<dbReference type="PANTHER" id="PTHR31286">
    <property type="entry name" value="GLYCINE-RICH CELL WALL STRUCTURAL PROTEIN 1.8-LIKE"/>
    <property type="match status" value="1"/>
</dbReference>
<dbReference type="EMBL" id="JAIWQS010000001">
    <property type="protein sequence ID" value="KAJ8774797.1"/>
    <property type="molecule type" value="Genomic_DNA"/>
</dbReference>
<dbReference type="Proteomes" id="UP001159364">
    <property type="component" value="Linkage Group LG01"/>
</dbReference>
<comment type="caution">
    <text evidence="3">The sequence shown here is derived from an EMBL/GenBank/DDBJ whole genome shotgun (WGS) entry which is preliminary data.</text>
</comment>
<reference evidence="3 4" key="1">
    <citation type="submission" date="2021-09" db="EMBL/GenBank/DDBJ databases">
        <title>Genomic insights and catalytic innovation underlie evolution of tropane alkaloids biosynthesis.</title>
        <authorList>
            <person name="Wang Y.-J."/>
            <person name="Tian T."/>
            <person name="Huang J.-P."/>
            <person name="Huang S.-X."/>
        </authorList>
    </citation>
    <scope>NUCLEOTIDE SEQUENCE [LARGE SCALE GENOMIC DNA]</scope>
    <source>
        <strain evidence="3">KIB-2018</strain>
        <tissue evidence="3">Leaf</tissue>
    </source>
</reference>
<name>A0AAV8U654_9ROSI</name>
<gene>
    <name evidence="3" type="ORF">K2173_017243</name>
</gene>
<dbReference type="InterPro" id="IPR040256">
    <property type="entry name" value="At4g02000-like"/>
</dbReference>
<accession>A0AAV8U654</accession>
<organism evidence="3 4">
    <name type="scientific">Erythroxylum novogranatense</name>
    <dbReference type="NCBI Taxonomy" id="1862640"/>
    <lineage>
        <taxon>Eukaryota</taxon>
        <taxon>Viridiplantae</taxon>
        <taxon>Streptophyta</taxon>
        <taxon>Embryophyta</taxon>
        <taxon>Tracheophyta</taxon>
        <taxon>Spermatophyta</taxon>
        <taxon>Magnoliopsida</taxon>
        <taxon>eudicotyledons</taxon>
        <taxon>Gunneridae</taxon>
        <taxon>Pentapetalae</taxon>
        <taxon>rosids</taxon>
        <taxon>fabids</taxon>
        <taxon>Malpighiales</taxon>
        <taxon>Erythroxylaceae</taxon>
        <taxon>Erythroxylum</taxon>
    </lineage>
</organism>
<evidence type="ECO:0000313" key="4">
    <source>
        <dbReference type="Proteomes" id="UP001159364"/>
    </source>
</evidence>
<dbReference type="Pfam" id="PF14392">
    <property type="entry name" value="zf-CCHC_4"/>
    <property type="match status" value="1"/>
</dbReference>
<proteinExistence type="predicted"/>
<keyword evidence="4" id="KW-1185">Reference proteome</keyword>
<sequence>MAEDDATFIEMINLSIEGDEDEAMKQTLASFWQPFMGVTISKETEGLYLFRFYHNVDVERTLDMYPCTFLNNLFLLNQIHGLDSGFRFEAVLKRLGNFLGEFVSSDPNNFHRSWNSYMQIRIKKDVRTPIVGTKKLRHEKGNWFTVSFVWEKLPNVCFICGMLDHTEKFCRCLLESHVKQVVHHFSPEIRASRRNQSTIGSRWLVEGPAVPNGGGTDRAYFGRGENHGTNAVNTLFQGVVNSAGNQILNDHALGDNMEGRKSDGNSSDGFTFTNSKRRRPLNDGPNNDPDQVTNNNSSGFVNTSIMKNPPTAGHGFQVRRQK</sequence>